<dbReference type="Gene3D" id="3.60.15.10">
    <property type="entry name" value="Ribonuclease Z/Hydroxyacylglutathione hydrolase-like"/>
    <property type="match status" value="1"/>
</dbReference>
<organism evidence="2">
    <name type="scientific">marine metagenome</name>
    <dbReference type="NCBI Taxonomy" id="408172"/>
    <lineage>
        <taxon>unclassified sequences</taxon>
        <taxon>metagenomes</taxon>
        <taxon>ecological metagenomes</taxon>
    </lineage>
</organism>
<proteinExistence type="predicted"/>
<dbReference type="Gene3D" id="1.10.10.10">
    <property type="entry name" value="Winged helix-like DNA-binding domain superfamily/Winged helix DNA-binding domain"/>
    <property type="match status" value="1"/>
</dbReference>
<name>A0A382R5A5_9ZZZZ</name>
<dbReference type="InterPro" id="IPR050662">
    <property type="entry name" value="Sec-metab_biosynth-thioest"/>
</dbReference>
<dbReference type="PANTHER" id="PTHR23131:SF0">
    <property type="entry name" value="ENDORIBONUCLEASE LACTB2"/>
    <property type="match status" value="1"/>
</dbReference>
<dbReference type="EMBL" id="UINC01118913">
    <property type="protein sequence ID" value="SVC92367.1"/>
    <property type="molecule type" value="Genomic_DNA"/>
</dbReference>
<accession>A0A382R5A5</accession>
<dbReference type="InterPro" id="IPR036388">
    <property type="entry name" value="WH-like_DNA-bd_sf"/>
</dbReference>
<evidence type="ECO:0000259" key="1">
    <source>
        <dbReference type="SMART" id="SM00849"/>
    </source>
</evidence>
<dbReference type="Pfam" id="PF17778">
    <property type="entry name" value="WHD_BLACT"/>
    <property type="match status" value="1"/>
</dbReference>
<dbReference type="SMART" id="SM00849">
    <property type="entry name" value="Lactamase_B"/>
    <property type="match status" value="1"/>
</dbReference>
<dbReference type="InterPro" id="IPR041516">
    <property type="entry name" value="LACTB2_WH"/>
</dbReference>
<reference evidence="2" key="1">
    <citation type="submission" date="2018-05" db="EMBL/GenBank/DDBJ databases">
        <authorList>
            <person name="Lanie J.A."/>
            <person name="Ng W.-L."/>
            <person name="Kazmierczak K.M."/>
            <person name="Andrzejewski T.M."/>
            <person name="Davidsen T.M."/>
            <person name="Wayne K.J."/>
            <person name="Tettelin H."/>
            <person name="Glass J.I."/>
            <person name="Rusch D."/>
            <person name="Podicherti R."/>
            <person name="Tsui H.-C.T."/>
            <person name="Winkler M.E."/>
        </authorList>
    </citation>
    <scope>NUCLEOTIDE SEQUENCE</scope>
</reference>
<dbReference type="Pfam" id="PF00753">
    <property type="entry name" value="Lactamase_B"/>
    <property type="match status" value="1"/>
</dbReference>
<gene>
    <name evidence="2" type="ORF">METZ01_LOCUS345221</name>
</gene>
<dbReference type="CDD" id="cd16278">
    <property type="entry name" value="metallo-hydrolase-like_MBL-fold"/>
    <property type="match status" value="1"/>
</dbReference>
<dbReference type="InterPro" id="IPR001279">
    <property type="entry name" value="Metallo-B-lactamas"/>
</dbReference>
<dbReference type="SUPFAM" id="SSF56281">
    <property type="entry name" value="Metallo-hydrolase/oxidoreductase"/>
    <property type="match status" value="1"/>
</dbReference>
<feature type="domain" description="Metallo-beta-lactamase" evidence="1">
    <location>
        <begin position="28"/>
        <end position="189"/>
    </location>
</feature>
<dbReference type="AlphaFoldDB" id="A0A382R5A5"/>
<dbReference type="PANTHER" id="PTHR23131">
    <property type="entry name" value="ENDORIBONUCLEASE LACTB2"/>
    <property type="match status" value="1"/>
</dbReference>
<protein>
    <recommendedName>
        <fullName evidence="1">Metallo-beta-lactamase domain-containing protein</fullName>
    </recommendedName>
</protein>
<evidence type="ECO:0000313" key="2">
    <source>
        <dbReference type="EMBL" id="SVC92367.1"/>
    </source>
</evidence>
<dbReference type="InterPro" id="IPR036866">
    <property type="entry name" value="RibonucZ/Hydroxyglut_hydro"/>
</dbReference>
<sequence length="272" mass="30305">MKSGEIVQLSPLVRRITAGNASVFTGPGTNTYLIGVEEITILDPGPATDEHIQNILNSSKNLKQILVTHTHRDHSPGTKLLQNELDIPAYGMITDSTKYQDRDFNPERVLCDGDILKGDGYSLEAIHTPGHASNHLCYLLKEEKMIFTGDHIMQGSTVVIVPPDGHMKSYISSLSKLKNYSLEKIAPGHGELMPNPYEVAEWIIQHRVEREGKVVEALKKTKSGDPDSLVSQVYEDVDSSLHPIAKWSLESHLIKLQEEGKVLKKDSKYFLI</sequence>